<organism evidence="2 3">
    <name type="scientific">Sphaerisporangium rufum</name>
    <dbReference type="NCBI Taxonomy" id="1381558"/>
    <lineage>
        <taxon>Bacteria</taxon>
        <taxon>Bacillati</taxon>
        <taxon>Actinomycetota</taxon>
        <taxon>Actinomycetes</taxon>
        <taxon>Streptosporangiales</taxon>
        <taxon>Streptosporangiaceae</taxon>
        <taxon>Sphaerisporangium</taxon>
    </lineage>
</organism>
<proteinExistence type="predicted"/>
<evidence type="ECO:0000313" key="2">
    <source>
        <dbReference type="EMBL" id="GII79262.1"/>
    </source>
</evidence>
<dbReference type="Gene3D" id="2.60.40.290">
    <property type="match status" value="1"/>
</dbReference>
<protein>
    <recommendedName>
        <fullName evidence="1">CBM2 domain-containing protein</fullName>
    </recommendedName>
</protein>
<accession>A0A919R3Z2</accession>
<dbReference type="InterPro" id="IPR001919">
    <property type="entry name" value="CBD2"/>
</dbReference>
<reference evidence="2" key="1">
    <citation type="submission" date="2021-01" db="EMBL/GenBank/DDBJ databases">
        <title>Whole genome shotgun sequence of Sphaerisporangium rufum NBRC 109079.</title>
        <authorList>
            <person name="Komaki H."/>
            <person name="Tamura T."/>
        </authorList>
    </citation>
    <scope>NUCLEOTIDE SEQUENCE</scope>
    <source>
        <strain evidence="2">NBRC 109079</strain>
    </source>
</reference>
<dbReference type="EMBL" id="BOOU01000056">
    <property type="protein sequence ID" value="GII79262.1"/>
    <property type="molecule type" value="Genomic_DNA"/>
</dbReference>
<dbReference type="InterPro" id="IPR012291">
    <property type="entry name" value="CBM2_carb-bd_dom_sf"/>
</dbReference>
<feature type="domain" description="CBM2" evidence="1">
    <location>
        <begin position="1"/>
        <end position="95"/>
    </location>
</feature>
<keyword evidence="3" id="KW-1185">Reference proteome</keyword>
<name>A0A919R3Z2_9ACTN</name>
<dbReference type="AlphaFoldDB" id="A0A919R3Z2"/>
<comment type="caution">
    <text evidence="2">The sequence shown here is derived from an EMBL/GenBank/DDBJ whole genome shotgun (WGS) entry which is preliminary data.</text>
</comment>
<sequence length="95" mass="10667">MRLTRFRPGRFEAEVTIENTGAAPLNQWYVQWMMPMGITMTRAWHGMKMQSGPVGMIHAPESSPRLAPGKKASARFTATLKKGEDRPRFTDVTCG</sequence>
<dbReference type="SUPFAM" id="SSF49384">
    <property type="entry name" value="Carbohydrate-binding domain"/>
    <property type="match status" value="1"/>
</dbReference>
<evidence type="ECO:0000259" key="1">
    <source>
        <dbReference type="PROSITE" id="PS51173"/>
    </source>
</evidence>
<dbReference type="GO" id="GO:0004553">
    <property type="term" value="F:hydrolase activity, hydrolyzing O-glycosyl compounds"/>
    <property type="evidence" value="ECO:0007669"/>
    <property type="project" value="InterPro"/>
</dbReference>
<dbReference type="InterPro" id="IPR008965">
    <property type="entry name" value="CBM2/CBM3_carb-bd_dom_sf"/>
</dbReference>
<evidence type="ECO:0000313" key="3">
    <source>
        <dbReference type="Proteomes" id="UP000655287"/>
    </source>
</evidence>
<dbReference type="Proteomes" id="UP000655287">
    <property type="component" value="Unassembled WGS sequence"/>
</dbReference>
<dbReference type="SMART" id="SM00637">
    <property type="entry name" value="CBD_II"/>
    <property type="match status" value="1"/>
</dbReference>
<dbReference type="GO" id="GO:0030247">
    <property type="term" value="F:polysaccharide binding"/>
    <property type="evidence" value="ECO:0007669"/>
    <property type="project" value="UniProtKB-UniRule"/>
</dbReference>
<dbReference type="GO" id="GO:0005975">
    <property type="term" value="P:carbohydrate metabolic process"/>
    <property type="evidence" value="ECO:0007669"/>
    <property type="project" value="InterPro"/>
</dbReference>
<gene>
    <name evidence="2" type="ORF">Sru01_42440</name>
</gene>
<dbReference type="Pfam" id="PF00553">
    <property type="entry name" value="CBM_2"/>
    <property type="match status" value="1"/>
</dbReference>
<dbReference type="PROSITE" id="PS51173">
    <property type="entry name" value="CBM2"/>
    <property type="match status" value="1"/>
</dbReference>